<dbReference type="Proteomes" id="UP001501822">
    <property type="component" value="Unassembled WGS sequence"/>
</dbReference>
<accession>A0ABN0WJ97</accession>
<proteinExistence type="predicted"/>
<name>A0ABN0WJ97_9ACTN</name>
<gene>
    <name evidence="2" type="ORF">GCM10010151_31080</name>
</gene>
<dbReference type="EMBL" id="BAAABM010000019">
    <property type="protein sequence ID" value="GAA0339201.1"/>
    <property type="molecule type" value="Genomic_DNA"/>
</dbReference>
<evidence type="ECO:0000313" key="3">
    <source>
        <dbReference type="Proteomes" id="UP001501822"/>
    </source>
</evidence>
<evidence type="ECO:0000256" key="1">
    <source>
        <dbReference type="SAM" id="MobiDB-lite"/>
    </source>
</evidence>
<sequence>MKDRQVPLAPPDLPSRANSTRGTLSPTARGRTLTSPDPGPSIPATRSNRFDSGPSVEKRRGG</sequence>
<feature type="region of interest" description="Disordered" evidence="1">
    <location>
        <begin position="1"/>
        <end position="62"/>
    </location>
</feature>
<protein>
    <submittedName>
        <fullName evidence="2">Uncharacterized protein</fullName>
    </submittedName>
</protein>
<comment type="caution">
    <text evidence="2">The sequence shown here is derived from an EMBL/GenBank/DDBJ whole genome shotgun (WGS) entry which is preliminary data.</text>
</comment>
<organism evidence="2 3">
    <name type="scientific">Actinoallomurus spadix</name>
    <dbReference type="NCBI Taxonomy" id="79912"/>
    <lineage>
        <taxon>Bacteria</taxon>
        <taxon>Bacillati</taxon>
        <taxon>Actinomycetota</taxon>
        <taxon>Actinomycetes</taxon>
        <taxon>Streptosporangiales</taxon>
        <taxon>Thermomonosporaceae</taxon>
        <taxon>Actinoallomurus</taxon>
    </lineage>
</organism>
<keyword evidence="3" id="KW-1185">Reference proteome</keyword>
<evidence type="ECO:0000313" key="2">
    <source>
        <dbReference type="EMBL" id="GAA0339201.1"/>
    </source>
</evidence>
<feature type="compositionally biased region" description="Polar residues" evidence="1">
    <location>
        <begin position="16"/>
        <end position="26"/>
    </location>
</feature>
<reference evidence="2 3" key="1">
    <citation type="journal article" date="2019" name="Int. J. Syst. Evol. Microbiol.">
        <title>The Global Catalogue of Microorganisms (GCM) 10K type strain sequencing project: providing services to taxonomists for standard genome sequencing and annotation.</title>
        <authorList>
            <consortium name="The Broad Institute Genomics Platform"/>
            <consortium name="The Broad Institute Genome Sequencing Center for Infectious Disease"/>
            <person name="Wu L."/>
            <person name="Ma J."/>
        </authorList>
    </citation>
    <scope>NUCLEOTIDE SEQUENCE [LARGE SCALE GENOMIC DNA]</scope>
    <source>
        <strain evidence="2 3">JCM 3146</strain>
    </source>
</reference>